<proteinExistence type="predicted"/>
<evidence type="ECO:0000313" key="2">
    <source>
        <dbReference type="EMBL" id="CAI9951724.1"/>
    </source>
</evidence>
<evidence type="ECO:0000313" key="4">
    <source>
        <dbReference type="Proteomes" id="UP001642409"/>
    </source>
</evidence>
<protein>
    <submittedName>
        <fullName evidence="3">Hypothetical_protein</fullName>
    </submittedName>
</protein>
<reference evidence="3 4" key="2">
    <citation type="submission" date="2024-07" db="EMBL/GenBank/DDBJ databases">
        <authorList>
            <person name="Akdeniz Z."/>
        </authorList>
    </citation>
    <scope>NUCLEOTIDE SEQUENCE [LARGE SCALE GENOMIC DNA]</scope>
</reference>
<feature type="compositionally biased region" description="Polar residues" evidence="1">
    <location>
        <begin position="224"/>
        <end position="235"/>
    </location>
</feature>
<feature type="region of interest" description="Disordered" evidence="1">
    <location>
        <begin position="199"/>
        <end position="235"/>
    </location>
</feature>
<feature type="compositionally biased region" description="Basic and acidic residues" evidence="1">
    <location>
        <begin position="199"/>
        <end position="208"/>
    </location>
</feature>
<gene>
    <name evidence="3" type="ORF">HINF_LOCUS20551</name>
    <name evidence="2" type="ORF">HINF_LOCUS39369</name>
</gene>
<comment type="caution">
    <text evidence="2">The sequence shown here is derived from an EMBL/GenBank/DDBJ whole genome shotgun (WGS) entry which is preliminary data.</text>
</comment>
<organism evidence="2">
    <name type="scientific">Hexamita inflata</name>
    <dbReference type="NCBI Taxonomy" id="28002"/>
    <lineage>
        <taxon>Eukaryota</taxon>
        <taxon>Metamonada</taxon>
        <taxon>Diplomonadida</taxon>
        <taxon>Hexamitidae</taxon>
        <taxon>Hexamitinae</taxon>
        <taxon>Hexamita</taxon>
    </lineage>
</organism>
<accession>A0AA86QET9</accession>
<evidence type="ECO:0000256" key="1">
    <source>
        <dbReference type="SAM" id="MobiDB-lite"/>
    </source>
</evidence>
<feature type="compositionally biased region" description="Low complexity" evidence="1">
    <location>
        <begin position="212"/>
        <end position="223"/>
    </location>
</feature>
<dbReference type="EMBL" id="CAXDID020000055">
    <property type="protein sequence ID" value="CAL6007256.1"/>
    <property type="molecule type" value="Genomic_DNA"/>
</dbReference>
<sequence length="235" mass="27357">MQKRANALKKVAVYDPTAIVPSPRQINDAEIRRAQKYTTEFQRAVTIQRSVSNPKNMLPILKKQTSESNTSNDQNSQLNDNSYSAIQNINENCSNGSEIQYQDETVFYDESFISRYTKKSKQVKFVRASLGVLGKLEDEDYEDVVEQPQPNIQQQFIEQFRRDSQSSKQCNSEQTIERNIQSKEEENDQITEINNHEEIQANNEKKEEQDEQALQQDQQEEQQMNVVERQSIQVL</sequence>
<dbReference type="EMBL" id="CATOUU010000825">
    <property type="protein sequence ID" value="CAI9951724.1"/>
    <property type="molecule type" value="Genomic_DNA"/>
</dbReference>
<evidence type="ECO:0000313" key="3">
    <source>
        <dbReference type="EMBL" id="CAL6007256.1"/>
    </source>
</evidence>
<reference evidence="2" key="1">
    <citation type="submission" date="2023-06" db="EMBL/GenBank/DDBJ databases">
        <authorList>
            <person name="Kurt Z."/>
        </authorList>
    </citation>
    <scope>NUCLEOTIDE SEQUENCE</scope>
</reference>
<keyword evidence="4" id="KW-1185">Reference proteome</keyword>
<dbReference type="AlphaFoldDB" id="A0AA86QET9"/>
<name>A0AA86QET9_9EUKA</name>
<dbReference type="Proteomes" id="UP001642409">
    <property type="component" value="Unassembled WGS sequence"/>
</dbReference>